<accession>A0A2Z7AQT4</accession>
<evidence type="ECO:0000313" key="2">
    <source>
        <dbReference type="Proteomes" id="UP000250235"/>
    </source>
</evidence>
<name>A0A2Z7AQT4_9LAMI</name>
<gene>
    <name evidence="1" type="ORF">F511_22868</name>
</gene>
<evidence type="ECO:0000313" key="1">
    <source>
        <dbReference type="EMBL" id="KZV23806.1"/>
    </source>
</evidence>
<proteinExistence type="predicted"/>
<keyword evidence="2" id="KW-1185">Reference proteome</keyword>
<organism evidence="1 2">
    <name type="scientific">Dorcoceras hygrometricum</name>
    <dbReference type="NCBI Taxonomy" id="472368"/>
    <lineage>
        <taxon>Eukaryota</taxon>
        <taxon>Viridiplantae</taxon>
        <taxon>Streptophyta</taxon>
        <taxon>Embryophyta</taxon>
        <taxon>Tracheophyta</taxon>
        <taxon>Spermatophyta</taxon>
        <taxon>Magnoliopsida</taxon>
        <taxon>eudicotyledons</taxon>
        <taxon>Gunneridae</taxon>
        <taxon>Pentapetalae</taxon>
        <taxon>asterids</taxon>
        <taxon>lamiids</taxon>
        <taxon>Lamiales</taxon>
        <taxon>Gesneriaceae</taxon>
        <taxon>Didymocarpoideae</taxon>
        <taxon>Trichosporeae</taxon>
        <taxon>Loxocarpinae</taxon>
        <taxon>Dorcoceras</taxon>
    </lineage>
</organism>
<dbReference type="AlphaFoldDB" id="A0A2Z7AQT4"/>
<protein>
    <submittedName>
        <fullName evidence="1">Uncharacterized protein</fullName>
    </submittedName>
</protein>
<dbReference type="EMBL" id="KV013372">
    <property type="protein sequence ID" value="KZV23806.1"/>
    <property type="molecule type" value="Genomic_DNA"/>
</dbReference>
<reference evidence="1 2" key="1">
    <citation type="journal article" date="2015" name="Proc. Natl. Acad. Sci. U.S.A.">
        <title>The resurrection genome of Boea hygrometrica: A blueprint for survival of dehydration.</title>
        <authorList>
            <person name="Xiao L."/>
            <person name="Yang G."/>
            <person name="Zhang L."/>
            <person name="Yang X."/>
            <person name="Zhao S."/>
            <person name="Ji Z."/>
            <person name="Zhou Q."/>
            <person name="Hu M."/>
            <person name="Wang Y."/>
            <person name="Chen M."/>
            <person name="Xu Y."/>
            <person name="Jin H."/>
            <person name="Xiao X."/>
            <person name="Hu G."/>
            <person name="Bao F."/>
            <person name="Hu Y."/>
            <person name="Wan P."/>
            <person name="Li L."/>
            <person name="Deng X."/>
            <person name="Kuang T."/>
            <person name="Xiang C."/>
            <person name="Zhu J.K."/>
            <person name="Oliver M.J."/>
            <person name="He Y."/>
        </authorList>
    </citation>
    <scope>NUCLEOTIDE SEQUENCE [LARGE SCALE GENOMIC DNA]</scope>
    <source>
        <strain evidence="2">cv. XS01</strain>
    </source>
</reference>
<sequence length="50" mass="6009">MVRSKGDDLHDTTFPRGWMSHWEVRTNEPRRRLRGFADSHEEVRDSGLQR</sequence>
<dbReference type="Proteomes" id="UP000250235">
    <property type="component" value="Unassembled WGS sequence"/>
</dbReference>